<dbReference type="AlphaFoldDB" id="A0A8H5ERX9"/>
<keyword evidence="3" id="KW-1185">Reference proteome</keyword>
<reference evidence="2 3" key="1">
    <citation type="journal article" date="2020" name="ISME J.">
        <title>Uncovering the hidden diversity of litter-decomposition mechanisms in mushroom-forming fungi.</title>
        <authorList>
            <person name="Floudas D."/>
            <person name="Bentzer J."/>
            <person name="Ahren D."/>
            <person name="Johansson T."/>
            <person name="Persson P."/>
            <person name="Tunlid A."/>
        </authorList>
    </citation>
    <scope>NUCLEOTIDE SEQUENCE [LARGE SCALE GENOMIC DNA]</scope>
    <source>
        <strain evidence="2 3">CBS 101986</strain>
    </source>
</reference>
<dbReference type="EMBL" id="JAACJJ010000058">
    <property type="protein sequence ID" value="KAF5310139.1"/>
    <property type="molecule type" value="Genomic_DNA"/>
</dbReference>
<proteinExistence type="predicted"/>
<dbReference type="Proteomes" id="UP000567179">
    <property type="component" value="Unassembled WGS sequence"/>
</dbReference>
<feature type="region of interest" description="Disordered" evidence="1">
    <location>
        <begin position="1"/>
        <end position="31"/>
    </location>
</feature>
<gene>
    <name evidence="2" type="ORF">D9619_010575</name>
</gene>
<evidence type="ECO:0000256" key="1">
    <source>
        <dbReference type="SAM" id="MobiDB-lite"/>
    </source>
</evidence>
<sequence>MRNGTVAEVMDKTRGGGGGAQRGTSSGNVDARGANTTCRRCAVAAAAHPNQWWWHTLMVAIDIDTNVEELDPAGSAISAPSSRQA</sequence>
<evidence type="ECO:0000313" key="3">
    <source>
        <dbReference type="Proteomes" id="UP000567179"/>
    </source>
</evidence>
<evidence type="ECO:0000313" key="2">
    <source>
        <dbReference type="EMBL" id="KAF5310139.1"/>
    </source>
</evidence>
<organism evidence="2 3">
    <name type="scientific">Psilocybe cf. subviscida</name>
    <dbReference type="NCBI Taxonomy" id="2480587"/>
    <lineage>
        <taxon>Eukaryota</taxon>
        <taxon>Fungi</taxon>
        <taxon>Dikarya</taxon>
        <taxon>Basidiomycota</taxon>
        <taxon>Agaricomycotina</taxon>
        <taxon>Agaricomycetes</taxon>
        <taxon>Agaricomycetidae</taxon>
        <taxon>Agaricales</taxon>
        <taxon>Agaricineae</taxon>
        <taxon>Strophariaceae</taxon>
        <taxon>Psilocybe</taxon>
    </lineage>
</organism>
<accession>A0A8H5ERX9</accession>
<name>A0A8H5ERX9_9AGAR</name>
<protein>
    <submittedName>
        <fullName evidence="2">Uncharacterized protein</fullName>
    </submittedName>
</protein>
<comment type="caution">
    <text evidence="2">The sequence shown here is derived from an EMBL/GenBank/DDBJ whole genome shotgun (WGS) entry which is preliminary data.</text>
</comment>